<evidence type="ECO:0000256" key="1">
    <source>
        <dbReference type="SAM" id="MobiDB-lite"/>
    </source>
</evidence>
<name>A0A9P4Y049_CRYP1</name>
<evidence type="ECO:0000313" key="3">
    <source>
        <dbReference type="Proteomes" id="UP000803844"/>
    </source>
</evidence>
<reference evidence="2" key="1">
    <citation type="journal article" date="2020" name="Phytopathology">
        <title>Genome sequence of the chestnut blight fungus Cryphonectria parasitica EP155: A fundamental resource for an archetypical invasive plant pathogen.</title>
        <authorList>
            <person name="Crouch J.A."/>
            <person name="Dawe A."/>
            <person name="Aerts A."/>
            <person name="Barry K."/>
            <person name="Churchill A.C.L."/>
            <person name="Grimwood J."/>
            <person name="Hillman B."/>
            <person name="Milgroom M.G."/>
            <person name="Pangilinan J."/>
            <person name="Smith M."/>
            <person name="Salamov A."/>
            <person name="Schmutz J."/>
            <person name="Yadav J."/>
            <person name="Grigoriev I.V."/>
            <person name="Nuss D."/>
        </authorList>
    </citation>
    <scope>NUCLEOTIDE SEQUENCE</scope>
    <source>
        <strain evidence="2">EP155</strain>
    </source>
</reference>
<proteinExistence type="predicted"/>
<protein>
    <submittedName>
        <fullName evidence="2">Uncharacterized protein</fullName>
    </submittedName>
</protein>
<keyword evidence="3" id="KW-1185">Reference proteome</keyword>
<evidence type="ECO:0000313" key="2">
    <source>
        <dbReference type="EMBL" id="KAF3764093.1"/>
    </source>
</evidence>
<organism evidence="2 3">
    <name type="scientific">Cryphonectria parasitica (strain ATCC 38755 / EP155)</name>
    <dbReference type="NCBI Taxonomy" id="660469"/>
    <lineage>
        <taxon>Eukaryota</taxon>
        <taxon>Fungi</taxon>
        <taxon>Dikarya</taxon>
        <taxon>Ascomycota</taxon>
        <taxon>Pezizomycotina</taxon>
        <taxon>Sordariomycetes</taxon>
        <taxon>Sordariomycetidae</taxon>
        <taxon>Diaporthales</taxon>
        <taxon>Cryphonectriaceae</taxon>
        <taxon>Cryphonectria-Endothia species complex</taxon>
        <taxon>Cryphonectria</taxon>
    </lineage>
</organism>
<dbReference type="OrthoDB" id="4838614at2759"/>
<dbReference type="EMBL" id="MU032348">
    <property type="protein sequence ID" value="KAF3764093.1"/>
    <property type="molecule type" value="Genomic_DNA"/>
</dbReference>
<feature type="region of interest" description="Disordered" evidence="1">
    <location>
        <begin position="566"/>
        <end position="640"/>
    </location>
</feature>
<feature type="compositionally biased region" description="Basic and acidic residues" evidence="1">
    <location>
        <begin position="578"/>
        <end position="595"/>
    </location>
</feature>
<feature type="compositionally biased region" description="Basic residues" evidence="1">
    <location>
        <begin position="566"/>
        <end position="577"/>
    </location>
</feature>
<dbReference type="GeneID" id="63839765"/>
<feature type="compositionally biased region" description="Polar residues" evidence="1">
    <location>
        <begin position="615"/>
        <end position="625"/>
    </location>
</feature>
<sequence length="640" mass="74104">MGRPYGPQNNDGVLYDVPTLGNSQEESVVSYRSAAVDGDDFVYEVQREFELVPDIEDELEEFSRLTRMGDFRRAKVYFTNHLKDHIGDAFVFIHYAEMLLEAGDFRSIVQLEAHAQNVFPSDISRTQRPYLNWKIMYWIAFSSNQHDMRKIFAEMRDAWLPVDPDGEFDSTQIRIFCLLIRLISTHRRLVEPLFLPPDPASWIDWRATYQQLLKENRIWDLRDILAAFCIWTRPLWGSFERIFFECDSPTTFFQRIHDDWMTTEADESTHLTLLEIFSLLALSATTYDRSTRFSAAAILIARPISETVLEMYPAQAITRPILYWLLATSTEELLVQSEAQLSLSRPESPGPGLWIVPKRLGCGIPYYMPIKSDNPGWKALEMPNNAKRAVEMALGAARFLGDYSLQVACLQELIDWSKSPALLFDELSKIQDQKQGDLYGHLGTCLSQYLLCETEESKRLLRAKISAFGFWENFEYLPTNHVLSLAARDVLLMALSDEEMAAFDTSIHAALRFSDWLPGSVRQKINYHVKGRSNINPENYPDRRFDIVEVGRGRYEYEPEYRTARRHVQSKLRKKGSHERLRTQPREASRPREYSSKSPAQHRQIIRTKVETPHKTTQQAKQQIRGSLLNGRLRTPSPQI</sequence>
<gene>
    <name evidence="2" type="ORF">M406DRAFT_351577</name>
</gene>
<dbReference type="Proteomes" id="UP000803844">
    <property type="component" value="Unassembled WGS sequence"/>
</dbReference>
<comment type="caution">
    <text evidence="2">The sequence shown here is derived from an EMBL/GenBank/DDBJ whole genome shotgun (WGS) entry which is preliminary data.</text>
</comment>
<dbReference type="RefSeq" id="XP_040775054.1">
    <property type="nucleotide sequence ID" value="XM_040922636.1"/>
</dbReference>
<accession>A0A9P4Y049</accession>
<dbReference type="AlphaFoldDB" id="A0A9P4Y049"/>